<dbReference type="InterPro" id="IPR004092">
    <property type="entry name" value="Mbt"/>
</dbReference>
<dbReference type="GO" id="GO:0003682">
    <property type="term" value="F:chromatin binding"/>
    <property type="evidence" value="ECO:0007669"/>
    <property type="project" value="TreeGrafter"/>
</dbReference>
<comment type="caution">
    <text evidence="9">The sequence shown here is derived from an EMBL/GenBank/DDBJ whole genome shotgun (WGS) entry which is preliminary data.</text>
</comment>
<dbReference type="Gene3D" id="2.30.30.140">
    <property type="match status" value="4"/>
</dbReference>
<keyword evidence="3" id="KW-0677">Repeat</keyword>
<name>A0A814JND3_ADIRI</name>
<dbReference type="InterPro" id="IPR038348">
    <property type="entry name" value="SLED_sf"/>
</dbReference>
<feature type="compositionally biased region" description="Low complexity" evidence="6">
    <location>
        <begin position="20"/>
        <end position="33"/>
    </location>
</feature>
<keyword evidence="4" id="KW-0539">Nucleus</keyword>
<evidence type="ECO:0000256" key="4">
    <source>
        <dbReference type="ARBA" id="ARBA00023242"/>
    </source>
</evidence>
<feature type="repeat" description="MBT" evidence="5">
    <location>
        <begin position="278"/>
        <end position="391"/>
    </location>
</feature>
<accession>A0A814JND3</accession>
<feature type="domain" description="SLED" evidence="7">
    <location>
        <begin position="656"/>
        <end position="771"/>
    </location>
</feature>
<evidence type="ECO:0000313" key="10">
    <source>
        <dbReference type="Proteomes" id="UP000663828"/>
    </source>
</evidence>
<dbReference type="InterPro" id="IPR021987">
    <property type="entry name" value="SLED"/>
</dbReference>
<protein>
    <recommendedName>
        <fullName evidence="7">SLED domain-containing protein</fullName>
    </recommendedName>
</protein>
<dbReference type="GO" id="GO:0005634">
    <property type="term" value="C:nucleus"/>
    <property type="evidence" value="ECO:0007669"/>
    <property type="project" value="UniProtKB-SubCell"/>
</dbReference>
<evidence type="ECO:0000256" key="3">
    <source>
        <dbReference type="ARBA" id="ARBA00022737"/>
    </source>
</evidence>
<reference evidence="9" key="1">
    <citation type="submission" date="2021-02" db="EMBL/GenBank/DDBJ databases">
        <authorList>
            <person name="Nowell W R."/>
        </authorList>
    </citation>
    <scope>NUCLEOTIDE SEQUENCE</scope>
</reference>
<organism evidence="9 10">
    <name type="scientific">Adineta ricciae</name>
    <name type="common">Rotifer</name>
    <dbReference type="NCBI Taxonomy" id="249248"/>
    <lineage>
        <taxon>Eukaryota</taxon>
        <taxon>Metazoa</taxon>
        <taxon>Spiralia</taxon>
        <taxon>Gnathifera</taxon>
        <taxon>Rotifera</taxon>
        <taxon>Eurotatoria</taxon>
        <taxon>Bdelloidea</taxon>
        <taxon>Adinetida</taxon>
        <taxon>Adinetidae</taxon>
        <taxon>Adineta</taxon>
    </lineage>
</organism>
<keyword evidence="2" id="KW-0678">Repressor</keyword>
<sequence length="1097" mass="125275">MATTLNHLVTTDCRVDQLGTTDTSAQSATSSKKASTDESILDLSQRPMMSTDINDKWRDNSSCPYTDSIDAEFQRISLANPDAGLDVNQSLTNQLKHNSIAEHSVSDSSIQSQVNLYSSKKKINFPSSRTVIFHELSPCATINSSLSSSNFLWSKYLSFIDERSVSEEFFDHYHASFQSGLQVDMKLEYCYDIQRDLYWLTQIQFVSCHLIRLHYVGIPEEDTSNDFWAYVYEQRCHPIGWCKENSKLMLPPTAVTKRAIQQTTVNNNLLSNGHEKQLTGVKVENDNSHETPPAYLFDRSVGLTPVEQLKVGMLLELQDAQRPWTLWFVRILNNRGGRLHLRYVTKMPVNNNDEANENSSLPDCDIFLFYLDYRVHPIGWTTSTDSIYSYDIPSCLTDTIDKQVIIDACLLESKTQFLPPNLFKEQQNISKHRFTEGMKLEIFDMKSQNIFLGRIGHIHNEYYFDIIIDNEGENEVSMVSYSTDPRLLPAHWAAEHKLALMNGKSIRQSEDYWNLYTEKHGLSDLAPERCFNLITLNFAGNSRAEPGMKMEMIYTLNQKDCVFSVTIVHIIDHLMWLRVDNAQFLQDEHLYYHVVPINSLDVFPVGWAKLNRFELIAPIRYQMDVKTYEQNRYHLFSTVTRYPQIPRVYLTDVYLLTIYVNIRCFCGPHFCSSRLARIPSQFGPGPYRDVLIDMFHHLLSVLSTNAQRVLRRLDHQLNAETKYHLRTEQIKSAKRFSKLIRPISLPTDPLSAHHFLRHICTQLEVCPGLLSCQRIENHCPDHCHILSNTFAFSIISKNKRGQLRAAQNRFRRQKSLLCHLKTTTSSSNVSSPVVEEAPPINASTTMPTQTSDTLPLPGSDRQTRGFRVYIEPKTHTITRTNKKQKVIEKSESSTVSDIKQEPVDINHGVSETSSSSTSSATNPAPINESKRSRIPKKKRSLSPPVVSSSVRSSEVLFSPNKIKRNRRSTPQSQTPNIPIPKTEPLPVVSPLRTTTYSIPPPIDPRNPLTWNVDDVCWYLNECGCSFALKTIKEQEIDGAALLLLNDLDTVQDSLDFKLGPAVKFYHVVEQLRSQVLNTFHSSPSLKTSSSLSRFSTH</sequence>
<feature type="region of interest" description="Disordered" evidence="6">
    <location>
        <begin position="823"/>
        <end position="986"/>
    </location>
</feature>
<gene>
    <name evidence="8" type="ORF">EDS130_LOCUS16583</name>
    <name evidence="9" type="ORF">XAT740_LOCUS15115</name>
</gene>
<dbReference type="InterPro" id="IPR050548">
    <property type="entry name" value="PcG_chromatin_remod_factors"/>
</dbReference>
<keyword evidence="10" id="KW-1185">Reference proteome</keyword>
<feature type="repeat" description="MBT" evidence="5">
    <location>
        <begin position="151"/>
        <end position="252"/>
    </location>
</feature>
<dbReference type="Pfam" id="PF12140">
    <property type="entry name" value="SLED"/>
    <property type="match status" value="1"/>
</dbReference>
<dbReference type="Proteomes" id="UP000663852">
    <property type="component" value="Unassembled WGS sequence"/>
</dbReference>
<dbReference type="InterPro" id="IPR013761">
    <property type="entry name" value="SAM/pointed_sf"/>
</dbReference>
<dbReference type="Gene3D" id="3.90.1150.190">
    <property type="entry name" value="SLED domain"/>
    <property type="match status" value="1"/>
</dbReference>
<feature type="region of interest" description="Disordered" evidence="6">
    <location>
        <begin position="20"/>
        <end position="39"/>
    </location>
</feature>
<comment type="subcellular location">
    <subcellularLocation>
        <location evidence="1">Nucleus</location>
    </subcellularLocation>
</comment>
<dbReference type="Pfam" id="PF02820">
    <property type="entry name" value="MBT"/>
    <property type="match status" value="3"/>
</dbReference>
<dbReference type="Gene3D" id="1.10.150.50">
    <property type="entry name" value="Transcription Factor, Ets-1"/>
    <property type="match status" value="1"/>
</dbReference>
<evidence type="ECO:0000259" key="7">
    <source>
        <dbReference type="Pfam" id="PF12140"/>
    </source>
</evidence>
<proteinExistence type="predicted"/>
<dbReference type="PANTHER" id="PTHR12247:SF132">
    <property type="entry name" value="POLYCOMB PROTEIN SCM"/>
    <property type="match status" value="1"/>
</dbReference>
<evidence type="ECO:0000313" key="9">
    <source>
        <dbReference type="EMBL" id="CAF1038162.1"/>
    </source>
</evidence>
<dbReference type="OrthoDB" id="5800688at2759"/>
<evidence type="ECO:0000256" key="6">
    <source>
        <dbReference type="SAM" id="MobiDB-lite"/>
    </source>
</evidence>
<dbReference type="EMBL" id="CAJNOR010000926">
    <property type="protein sequence ID" value="CAF1038162.1"/>
    <property type="molecule type" value="Genomic_DNA"/>
</dbReference>
<feature type="compositionally biased region" description="Low complexity" evidence="6">
    <location>
        <begin position="910"/>
        <end position="921"/>
    </location>
</feature>
<feature type="compositionally biased region" description="Low complexity" evidence="6">
    <location>
        <begin position="823"/>
        <end position="834"/>
    </location>
</feature>
<evidence type="ECO:0000256" key="5">
    <source>
        <dbReference type="PROSITE-ProRule" id="PRU00459"/>
    </source>
</evidence>
<feature type="compositionally biased region" description="Low complexity" evidence="6">
    <location>
        <begin position="941"/>
        <end position="953"/>
    </location>
</feature>
<dbReference type="Proteomes" id="UP000663828">
    <property type="component" value="Unassembled WGS sequence"/>
</dbReference>
<feature type="repeat" description="MBT" evidence="5">
    <location>
        <begin position="511"/>
        <end position="618"/>
    </location>
</feature>
<dbReference type="SUPFAM" id="SSF47769">
    <property type="entry name" value="SAM/Pointed domain"/>
    <property type="match status" value="1"/>
</dbReference>
<dbReference type="PROSITE" id="PS51079">
    <property type="entry name" value="MBT"/>
    <property type="match status" value="3"/>
</dbReference>
<dbReference type="PANTHER" id="PTHR12247">
    <property type="entry name" value="POLYCOMB GROUP PROTEIN"/>
    <property type="match status" value="1"/>
</dbReference>
<dbReference type="GO" id="GO:0042393">
    <property type="term" value="F:histone binding"/>
    <property type="evidence" value="ECO:0007669"/>
    <property type="project" value="TreeGrafter"/>
</dbReference>
<dbReference type="EMBL" id="CAJNOJ010000072">
    <property type="protein sequence ID" value="CAF1034415.1"/>
    <property type="molecule type" value="Genomic_DNA"/>
</dbReference>
<feature type="compositionally biased region" description="Polar residues" evidence="6">
    <location>
        <begin position="841"/>
        <end position="853"/>
    </location>
</feature>
<evidence type="ECO:0000313" key="8">
    <source>
        <dbReference type="EMBL" id="CAF1034415.1"/>
    </source>
</evidence>
<evidence type="ECO:0000256" key="2">
    <source>
        <dbReference type="ARBA" id="ARBA00022491"/>
    </source>
</evidence>
<dbReference type="GO" id="GO:0045892">
    <property type="term" value="P:negative regulation of DNA-templated transcription"/>
    <property type="evidence" value="ECO:0007669"/>
    <property type="project" value="TreeGrafter"/>
</dbReference>
<dbReference type="SMART" id="SM00561">
    <property type="entry name" value="MBT"/>
    <property type="match status" value="4"/>
</dbReference>
<dbReference type="SUPFAM" id="SSF63748">
    <property type="entry name" value="Tudor/PWWP/MBT"/>
    <property type="match status" value="4"/>
</dbReference>
<evidence type="ECO:0000256" key="1">
    <source>
        <dbReference type="ARBA" id="ARBA00004123"/>
    </source>
</evidence>
<dbReference type="AlphaFoldDB" id="A0A814JND3"/>